<organism evidence="3 4">
    <name type="scientific">Candidatus Avibacteroides avistercoris</name>
    <dbReference type="NCBI Taxonomy" id="2840690"/>
    <lineage>
        <taxon>Bacteria</taxon>
        <taxon>Pseudomonadati</taxon>
        <taxon>Bacteroidota</taxon>
        <taxon>Bacteroidia</taxon>
        <taxon>Bacteroidales</taxon>
        <taxon>Bacteroidaceae</taxon>
        <taxon>Bacteroidaceae incertae sedis</taxon>
        <taxon>Candidatus Avibacteroides</taxon>
    </lineage>
</organism>
<reference evidence="3" key="1">
    <citation type="journal article" date="2021" name="PeerJ">
        <title>Extensive microbial diversity within the chicken gut microbiome revealed by metagenomics and culture.</title>
        <authorList>
            <person name="Gilroy R."/>
            <person name="Ravi A."/>
            <person name="Getino M."/>
            <person name="Pursley I."/>
            <person name="Horton D.L."/>
            <person name="Alikhan N.F."/>
            <person name="Baker D."/>
            <person name="Gharbi K."/>
            <person name="Hall N."/>
            <person name="Watson M."/>
            <person name="Adriaenssens E.M."/>
            <person name="Foster-Nyarko E."/>
            <person name="Jarju S."/>
            <person name="Secka A."/>
            <person name="Antonio M."/>
            <person name="Oren A."/>
            <person name="Chaudhuri R.R."/>
            <person name="La Ragione R."/>
            <person name="Hildebrand F."/>
            <person name="Pallen M.J."/>
        </authorList>
    </citation>
    <scope>NUCLEOTIDE SEQUENCE</scope>
    <source>
        <strain evidence="3">MalCec1-1739</strain>
    </source>
</reference>
<reference evidence="3" key="2">
    <citation type="submission" date="2021-04" db="EMBL/GenBank/DDBJ databases">
        <authorList>
            <person name="Gilroy R."/>
        </authorList>
    </citation>
    <scope>NUCLEOTIDE SEQUENCE</scope>
    <source>
        <strain evidence="3">MalCec1-1739</strain>
    </source>
</reference>
<evidence type="ECO:0000313" key="4">
    <source>
        <dbReference type="Proteomes" id="UP000787625"/>
    </source>
</evidence>
<dbReference type="InterPro" id="IPR025665">
    <property type="entry name" value="Beta-barrel_OMP_2"/>
</dbReference>
<gene>
    <name evidence="3" type="ORF">IAA93_05190</name>
</gene>
<dbReference type="AlphaFoldDB" id="A0A9D2UIP6"/>
<accession>A0A9D2UIP6</accession>
<proteinExistence type="predicted"/>
<evidence type="ECO:0000256" key="1">
    <source>
        <dbReference type="SAM" id="SignalP"/>
    </source>
</evidence>
<dbReference type="EMBL" id="DWUP01000108">
    <property type="protein sequence ID" value="HJD53099.1"/>
    <property type="molecule type" value="Genomic_DNA"/>
</dbReference>
<sequence length="174" mass="19098">MSKYINTAIIALALMLCAVNANAQKERNTGIIRSALNGLHYSVRASYGIGGISPLPLPAEIRSINSYRPLVGIAIEGTIEKQINRVIGIHLGLRLENKTMETEATVKNYGMEISSNGAVTKGNWTGKVKTTVRNSYISIPLLMTCKLSPRWKMRVGPYFSYLLSGDFSLSLIHI</sequence>
<evidence type="ECO:0000313" key="3">
    <source>
        <dbReference type="EMBL" id="HJD53099.1"/>
    </source>
</evidence>
<dbReference type="Proteomes" id="UP000787625">
    <property type="component" value="Unassembled WGS sequence"/>
</dbReference>
<protein>
    <submittedName>
        <fullName evidence="3">PorT family protein</fullName>
    </submittedName>
</protein>
<feature type="domain" description="Outer membrane protein beta-barrel" evidence="2">
    <location>
        <begin position="22"/>
        <end position="168"/>
    </location>
</feature>
<name>A0A9D2UIP6_9BACT</name>
<feature type="signal peptide" evidence="1">
    <location>
        <begin position="1"/>
        <end position="23"/>
    </location>
</feature>
<keyword evidence="1" id="KW-0732">Signal</keyword>
<evidence type="ECO:0000259" key="2">
    <source>
        <dbReference type="Pfam" id="PF13568"/>
    </source>
</evidence>
<comment type="caution">
    <text evidence="3">The sequence shown here is derived from an EMBL/GenBank/DDBJ whole genome shotgun (WGS) entry which is preliminary data.</text>
</comment>
<dbReference type="Pfam" id="PF13568">
    <property type="entry name" value="OMP_b-brl_2"/>
    <property type="match status" value="1"/>
</dbReference>
<feature type="chain" id="PRO_5039566849" evidence="1">
    <location>
        <begin position="24"/>
        <end position="174"/>
    </location>
</feature>